<dbReference type="FunFam" id="1.20.1270.50:FF:000004">
    <property type="entry name" value="alpha-mannosidase 2C1 isoform X1"/>
    <property type="match status" value="1"/>
</dbReference>
<evidence type="ECO:0000259" key="5">
    <source>
        <dbReference type="SMART" id="SM00872"/>
    </source>
</evidence>
<keyword evidence="3" id="KW-0378">Hydrolase</keyword>
<dbReference type="CDD" id="cd10789">
    <property type="entry name" value="GH38N_AMII_ER_cytosolic"/>
    <property type="match status" value="1"/>
</dbReference>
<name>A0A0N7MXU9_9BACT</name>
<evidence type="ECO:0000256" key="1">
    <source>
        <dbReference type="ARBA" id="ARBA00009792"/>
    </source>
</evidence>
<dbReference type="Pfam" id="PF07748">
    <property type="entry name" value="Glyco_hydro_38C"/>
    <property type="match status" value="1"/>
</dbReference>
<dbReference type="Gene3D" id="2.70.98.30">
    <property type="entry name" value="Golgi alpha-mannosidase II, domain 4"/>
    <property type="match status" value="1"/>
</dbReference>
<evidence type="ECO:0000256" key="2">
    <source>
        <dbReference type="ARBA" id="ARBA00022723"/>
    </source>
</evidence>
<dbReference type="Gene3D" id="2.60.120.260">
    <property type="entry name" value="Galactose-binding domain-like"/>
    <property type="match status" value="1"/>
</dbReference>
<reference evidence="7" key="1">
    <citation type="submission" date="2015-11" db="EMBL/GenBank/DDBJ databases">
        <authorList>
            <person name="Varghese N."/>
        </authorList>
    </citation>
    <scope>NUCLEOTIDE SEQUENCE [LARGE SCALE GENOMIC DNA]</scope>
    <source>
        <strain evidence="7">JGI-23</strain>
    </source>
</reference>
<keyword evidence="2" id="KW-0479">Metal-binding</keyword>
<evidence type="ECO:0000256" key="3">
    <source>
        <dbReference type="ARBA" id="ARBA00022801"/>
    </source>
</evidence>
<dbReference type="InterPro" id="IPR028995">
    <property type="entry name" value="Glyco_hydro_57/38_cen_sf"/>
</dbReference>
<dbReference type="InterPro" id="IPR008979">
    <property type="entry name" value="Galactose-bd-like_sf"/>
</dbReference>
<dbReference type="SMART" id="SM00872">
    <property type="entry name" value="Alpha-mann_mid"/>
    <property type="match status" value="1"/>
</dbReference>
<dbReference type="InterPro" id="IPR027291">
    <property type="entry name" value="Glyco_hydro_38_N_sf"/>
</dbReference>
<evidence type="ECO:0000313" key="7">
    <source>
        <dbReference type="Proteomes" id="UP000199197"/>
    </source>
</evidence>
<proteinExistence type="inferred from homology"/>
<dbReference type="SUPFAM" id="SSF88688">
    <property type="entry name" value="Families 57/38 glycoside transferase middle domain"/>
    <property type="match status" value="1"/>
</dbReference>
<keyword evidence="4" id="KW-0326">Glycosidase</keyword>
<dbReference type="SUPFAM" id="SSF49785">
    <property type="entry name" value="Galactose-binding domain-like"/>
    <property type="match status" value="1"/>
</dbReference>
<sequence length="1077" mass="125399">MLKKLSIILLAVSTLTFSQTKTKIDSVTSILDSLSSISIRKWKVSPDIKCLNVKTEEPTKPEFDDSKWDTLNLGQRIYVDSCWIRAKFKIPEKVFGKSVDGKIIFKVSVDDYGYLWVNGNYIGYIPWDGEFDLTGKVKPGEETTLAIKAINTGGPLRLLRAEFEIESVKDILDNLKGLSLSFKVGQKLLSFDTYQTNDMTRYDPKIDRSTVKKEERMKLNSLLQNSLSELAIKSLMSGNLEKFYLSLEKIKPKIKPVRDFAKRYTLVFVSNAHIDAAWLWRSKETVEVCKNTFKSVINLMRKYPYLTYTQSSAVYYEWMRTLYPELFNEIRENIKLGRWEVVGGMWVETDCNLPGGESWTHNLLYAQRYFKNLLNLKPEIGWIPDSFGYNWNLPTFFANADITYFVTQKLNWNERNVFPYRLFWWESPNGSRVLTYFPFSYVNTIENPFRLVDWLRQFEANTGLKEMLVLFGVGDHGGGPTEEMLKRIEKLQKLDIFPEIKFSTVGDYFKVIKSKDLKNIPVWKDELYLEYHQGTFTTQSEVKKFNRKLEISLSNAEKFSSIATIFGLNYDNKLFEKYWLKFIFNQFHDILPGSSIREVYFDAIKDYKDIESFAKFQIRKSLEKIAENINTAEIKEGDALIVFNPSSWARTDVVQVEFDKFDENEYAIFKLSGEEVPTQIVFENGVKKILFIAEDVPPLGYKTYIIKRRKPSEFASEIKVSKNVIENKFFKIEIDTATGWLKEIFDKRYNRQILNGFGNKLQLLEDKPTAWDAWNVGLTGVEFNTNYEGYEIVENGPVRTVIKIEHNFRKPETKSYPPTETFPTSFFTQYVILYDKIERVDFITDVDWWEKNIMLKVAFPLAVKDSFATYEIPYGYIQRSTLMRNSFDSAKVEVPALRWADLSEKDFGVSLINNSKYGYDCKGSLMRLSLLRSPNWPDPTADRGFHRIEYSIYPHRGTWKEAKTVNVAYDFNNPMIPIITNRHSGTLPVSSYSFVRLEPENLILTVMKKSEDTNSLTLQFYESEGKEVQANLVLPFVPSKVFKSNFLEEDKEEVRFSGDRVNLRVKPNSVVTLKIYF</sequence>
<dbReference type="InterPro" id="IPR011330">
    <property type="entry name" value="Glyco_hydro/deAcase_b/a-brl"/>
</dbReference>
<dbReference type="InterPro" id="IPR011682">
    <property type="entry name" value="Glyco_hydro_38_C"/>
</dbReference>
<organism evidence="6 7">
    <name type="scientific">Candidatus Chryseopegocella kryptomonas</name>
    <dbReference type="NCBI Taxonomy" id="1633643"/>
    <lineage>
        <taxon>Bacteria</taxon>
        <taxon>Pseudomonadati</taxon>
        <taxon>Candidatus Kryptoniota</taxon>
        <taxon>Candidatus Chryseopegocella</taxon>
    </lineage>
</organism>
<dbReference type="AlphaFoldDB" id="A0A0N7MXU9"/>
<dbReference type="InterPro" id="IPR041147">
    <property type="entry name" value="GH38_C"/>
</dbReference>
<dbReference type="RefSeq" id="WP_092350042.1">
    <property type="nucleotide sequence ID" value="NZ_CZVW01000012.1"/>
</dbReference>
<dbReference type="SUPFAM" id="SSF88713">
    <property type="entry name" value="Glycoside hydrolase/deacetylase"/>
    <property type="match status" value="1"/>
</dbReference>
<dbReference type="PANTHER" id="PTHR46017">
    <property type="entry name" value="ALPHA-MANNOSIDASE 2C1"/>
    <property type="match status" value="1"/>
</dbReference>
<dbReference type="EMBL" id="CZVW01000012">
    <property type="protein sequence ID" value="CUT02451.1"/>
    <property type="molecule type" value="Genomic_DNA"/>
</dbReference>
<dbReference type="InterPro" id="IPR015341">
    <property type="entry name" value="Glyco_hydro_38_cen"/>
</dbReference>
<dbReference type="InterPro" id="IPR011013">
    <property type="entry name" value="Gal_mutarotase_sf_dom"/>
</dbReference>
<keyword evidence="7" id="KW-1185">Reference proteome</keyword>
<feature type="domain" description="Glycoside hydrolase family 38 central" evidence="5">
    <location>
        <begin position="530"/>
        <end position="607"/>
    </location>
</feature>
<dbReference type="InterPro" id="IPR013780">
    <property type="entry name" value="Glyco_hydro_b"/>
</dbReference>
<dbReference type="Proteomes" id="UP000199197">
    <property type="component" value="Unassembled WGS sequence"/>
</dbReference>
<gene>
    <name evidence="6" type="ORF">JGI23_01259</name>
</gene>
<dbReference type="GO" id="GO:0046872">
    <property type="term" value="F:metal ion binding"/>
    <property type="evidence" value="ECO:0007669"/>
    <property type="project" value="UniProtKB-KW"/>
</dbReference>
<dbReference type="Gene3D" id="1.20.1270.50">
    <property type="entry name" value="Glycoside hydrolase family 38, central domain"/>
    <property type="match status" value="1"/>
</dbReference>
<dbReference type="PANTHER" id="PTHR46017:SF1">
    <property type="entry name" value="ALPHA-MANNOSIDASE 2C1"/>
    <property type="match status" value="1"/>
</dbReference>
<dbReference type="SUPFAM" id="SSF74650">
    <property type="entry name" value="Galactose mutarotase-like"/>
    <property type="match status" value="1"/>
</dbReference>
<dbReference type="Pfam" id="PF17677">
    <property type="entry name" value="Glyco_hydro38C2"/>
    <property type="match status" value="1"/>
</dbReference>
<dbReference type="Pfam" id="PF01074">
    <property type="entry name" value="Glyco_hydro_38N"/>
    <property type="match status" value="1"/>
</dbReference>
<dbReference type="GO" id="GO:0030246">
    <property type="term" value="F:carbohydrate binding"/>
    <property type="evidence" value="ECO:0007669"/>
    <property type="project" value="InterPro"/>
</dbReference>
<dbReference type="Gene3D" id="2.60.40.1180">
    <property type="entry name" value="Golgi alpha-mannosidase II"/>
    <property type="match status" value="1"/>
</dbReference>
<dbReference type="Pfam" id="PF09261">
    <property type="entry name" value="Alpha-mann_mid"/>
    <property type="match status" value="1"/>
</dbReference>
<dbReference type="GO" id="GO:0004559">
    <property type="term" value="F:alpha-mannosidase activity"/>
    <property type="evidence" value="ECO:0007669"/>
    <property type="project" value="InterPro"/>
</dbReference>
<dbReference type="GO" id="GO:0009313">
    <property type="term" value="P:oligosaccharide catabolic process"/>
    <property type="evidence" value="ECO:0007669"/>
    <property type="project" value="TreeGrafter"/>
</dbReference>
<dbReference type="Gene3D" id="2.60.40.2220">
    <property type="match status" value="1"/>
</dbReference>
<dbReference type="GO" id="GO:0006013">
    <property type="term" value="P:mannose metabolic process"/>
    <property type="evidence" value="ECO:0007669"/>
    <property type="project" value="InterPro"/>
</dbReference>
<dbReference type="Gene3D" id="3.20.110.10">
    <property type="entry name" value="Glycoside hydrolase 38, N terminal domain"/>
    <property type="match status" value="1"/>
</dbReference>
<dbReference type="InterPro" id="IPR000602">
    <property type="entry name" value="Glyco_hydro_38_N"/>
</dbReference>
<dbReference type="OrthoDB" id="9772207at2"/>
<accession>A0A0N7MXU9</accession>
<protein>
    <submittedName>
        <fullName evidence="6">Alpha-mannosidase</fullName>
    </submittedName>
</protein>
<evidence type="ECO:0000313" key="6">
    <source>
        <dbReference type="EMBL" id="CUT02451.1"/>
    </source>
</evidence>
<dbReference type="InterPro" id="IPR037094">
    <property type="entry name" value="Glyco_hydro_38_cen_sf"/>
</dbReference>
<comment type="similarity">
    <text evidence="1">Belongs to the glycosyl hydrolase 38 family.</text>
</comment>
<evidence type="ECO:0000256" key="4">
    <source>
        <dbReference type="ARBA" id="ARBA00023295"/>
    </source>
</evidence>